<dbReference type="Proteomes" id="UP000502345">
    <property type="component" value="Plasmid plas1"/>
</dbReference>
<dbReference type="InterPro" id="IPR029058">
    <property type="entry name" value="AB_hydrolase_fold"/>
</dbReference>
<evidence type="ECO:0000313" key="3">
    <source>
        <dbReference type="Proteomes" id="UP000502345"/>
    </source>
</evidence>
<proteinExistence type="predicted"/>
<dbReference type="Gene3D" id="3.40.50.1820">
    <property type="entry name" value="alpha/beta hydrolase"/>
    <property type="match status" value="1"/>
</dbReference>
<dbReference type="EMBL" id="CP050125">
    <property type="protein sequence ID" value="QIP43918.1"/>
    <property type="molecule type" value="Genomic_DNA"/>
</dbReference>
<dbReference type="InterPro" id="IPR050266">
    <property type="entry name" value="AB_hydrolase_sf"/>
</dbReference>
<feature type="domain" description="AB hydrolase-1" evidence="1">
    <location>
        <begin position="21"/>
        <end position="248"/>
    </location>
</feature>
<dbReference type="SUPFAM" id="SSF53474">
    <property type="entry name" value="alpha/beta-Hydrolases"/>
    <property type="match status" value="1"/>
</dbReference>
<protein>
    <submittedName>
        <fullName evidence="2">Putative hydrolase</fullName>
    </submittedName>
</protein>
<evidence type="ECO:0000313" key="2">
    <source>
        <dbReference type="EMBL" id="QIP43918.1"/>
    </source>
</evidence>
<reference evidence="2 3" key="1">
    <citation type="submission" date="2020-03" db="EMBL/GenBank/DDBJ databases">
        <title>Screen low temperature-resistant strains for efficient degradation of petroleum hydrocarbons under the low temperature.</title>
        <authorList>
            <person name="Wang Y."/>
            <person name="Chen J."/>
        </authorList>
    </citation>
    <scope>NUCLEOTIDE SEQUENCE [LARGE SCALE GENOMIC DNA]</scope>
    <source>
        <strain evidence="2 3">KB1</strain>
        <plasmid evidence="2 3">plas1</plasmid>
    </source>
</reference>
<dbReference type="PANTHER" id="PTHR43798">
    <property type="entry name" value="MONOACYLGLYCEROL LIPASE"/>
    <property type="match status" value="1"/>
</dbReference>
<dbReference type="AlphaFoldDB" id="A0A6G9D425"/>
<sequence>MPNVRTPDADIYYTDSGGEGPVLLLGHGFFMDSSMFAPQIDALAGNVRVVAWDSRRHGRTTDHGAAFTYWDLARDSLAVLDDLEIETAIVGGMSQGGYTALRTALLAPERVQALLLLDTEASACTDGEKAGYKAMFDQWCSDAPIEPLVEALAPQLIGGDSRESWAPWIEKWTTSDRRSIRPAAECLIERDDVVDRLSAIEVPALIIRGEHDMSAPAAKAKQLYDHLPLAVPVLTIPGAGHAANWTHPQPVNETIAAFVTMVETGWL</sequence>
<dbReference type="GO" id="GO:0016787">
    <property type="term" value="F:hydrolase activity"/>
    <property type="evidence" value="ECO:0007669"/>
    <property type="project" value="UniProtKB-KW"/>
</dbReference>
<name>A0A6G9D425_RHOER</name>
<dbReference type="Pfam" id="PF00561">
    <property type="entry name" value="Abhydrolase_1"/>
    <property type="match status" value="1"/>
</dbReference>
<keyword evidence="2" id="KW-0378">Hydrolase</keyword>
<organism evidence="2 3">
    <name type="scientific">Rhodococcus erythropolis</name>
    <name type="common">Arthrobacter picolinophilus</name>
    <dbReference type="NCBI Taxonomy" id="1833"/>
    <lineage>
        <taxon>Bacteria</taxon>
        <taxon>Bacillati</taxon>
        <taxon>Actinomycetota</taxon>
        <taxon>Actinomycetes</taxon>
        <taxon>Mycobacteriales</taxon>
        <taxon>Nocardiaceae</taxon>
        <taxon>Rhodococcus</taxon>
        <taxon>Rhodococcus erythropolis group</taxon>
    </lineage>
</organism>
<geneLocation type="plasmid" evidence="2 3">
    <name>plas1</name>
</geneLocation>
<dbReference type="InterPro" id="IPR000073">
    <property type="entry name" value="AB_hydrolase_1"/>
</dbReference>
<dbReference type="RefSeq" id="WP_166503044.1">
    <property type="nucleotide sequence ID" value="NZ_CP050125.1"/>
</dbReference>
<dbReference type="PRINTS" id="PR00111">
    <property type="entry name" value="ABHYDROLASE"/>
</dbReference>
<keyword evidence="2" id="KW-0614">Plasmid</keyword>
<evidence type="ECO:0000259" key="1">
    <source>
        <dbReference type="Pfam" id="PF00561"/>
    </source>
</evidence>
<gene>
    <name evidence="2" type="ORF">G9444_6675</name>
</gene>
<accession>A0A6G9D425</accession>